<proteinExistence type="inferred from homology"/>
<dbReference type="InterPro" id="IPR002347">
    <property type="entry name" value="SDR_fam"/>
</dbReference>
<dbReference type="CDD" id="cd05233">
    <property type="entry name" value="SDR_c"/>
    <property type="match status" value="1"/>
</dbReference>
<dbReference type="PRINTS" id="PR00080">
    <property type="entry name" value="SDRFAMILY"/>
</dbReference>
<gene>
    <name evidence="2" type="ORF">OB955_22510</name>
</gene>
<dbReference type="Proteomes" id="UP001320972">
    <property type="component" value="Unassembled WGS sequence"/>
</dbReference>
<protein>
    <submittedName>
        <fullName evidence="2">SDR family oxidoreductase</fullName>
    </submittedName>
</protein>
<comment type="similarity">
    <text evidence="1">Belongs to the short-chain dehydrogenases/reductases (SDR) family.</text>
</comment>
<name>A0ABT2QKS3_9EURY</name>
<evidence type="ECO:0000256" key="1">
    <source>
        <dbReference type="ARBA" id="ARBA00006484"/>
    </source>
</evidence>
<evidence type="ECO:0000313" key="2">
    <source>
        <dbReference type="EMBL" id="MCU4975466.1"/>
    </source>
</evidence>
<dbReference type="Pfam" id="PF13561">
    <property type="entry name" value="adh_short_C2"/>
    <property type="match status" value="1"/>
</dbReference>
<dbReference type="RefSeq" id="WP_338009184.1">
    <property type="nucleotide sequence ID" value="NZ_JAOPKB010000019.1"/>
</dbReference>
<dbReference type="PROSITE" id="PS00061">
    <property type="entry name" value="ADH_SHORT"/>
    <property type="match status" value="1"/>
</dbReference>
<dbReference type="SUPFAM" id="SSF51735">
    <property type="entry name" value="NAD(P)-binding Rossmann-fold domains"/>
    <property type="match status" value="1"/>
</dbReference>
<dbReference type="InterPro" id="IPR020904">
    <property type="entry name" value="Sc_DH/Rdtase_CS"/>
</dbReference>
<evidence type="ECO:0000313" key="3">
    <source>
        <dbReference type="Proteomes" id="UP001320972"/>
    </source>
</evidence>
<accession>A0ABT2QKS3</accession>
<dbReference type="PANTHER" id="PTHR43943">
    <property type="entry name" value="DEHYDROGENASE/REDUCTASE (SDR FAMILY) MEMBER 4"/>
    <property type="match status" value="1"/>
</dbReference>
<reference evidence="2 3" key="1">
    <citation type="submission" date="2022-09" db="EMBL/GenBank/DDBJ databases">
        <title>Enrichment on poylsaccharides allowed isolation of novel metabolic and taxonomic groups of Haloarchaea.</title>
        <authorList>
            <person name="Sorokin D.Y."/>
            <person name="Elcheninov A.G."/>
            <person name="Khizhniak T.V."/>
            <person name="Kolganova T.V."/>
            <person name="Kublanov I.V."/>
        </authorList>
    </citation>
    <scope>NUCLEOTIDE SEQUENCE [LARGE SCALE GENOMIC DNA]</scope>
    <source>
        <strain evidence="2 3">AArc-m2/3/4</strain>
    </source>
</reference>
<keyword evidence="3" id="KW-1185">Reference proteome</keyword>
<dbReference type="EMBL" id="JAOPKB010000019">
    <property type="protein sequence ID" value="MCU4975466.1"/>
    <property type="molecule type" value="Genomic_DNA"/>
</dbReference>
<comment type="caution">
    <text evidence="2">The sequence shown here is derived from an EMBL/GenBank/DDBJ whole genome shotgun (WGS) entry which is preliminary data.</text>
</comment>
<dbReference type="PANTHER" id="PTHR43943:SF2">
    <property type="entry name" value="DEHYDROGENASE_REDUCTASE 4"/>
    <property type="match status" value="1"/>
</dbReference>
<dbReference type="InterPro" id="IPR036291">
    <property type="entry name" value="NAD(P)-bd_dom_sf"/>
</dbReference>
<sequence length="275" mass="30197">MSDSHPNRFDQDVVLVTGSNYGIGKATVTRFAREGANVVVTGRDERRGRTVLEQLREEGTIAIHVPANLADPDAIETLIEKTVHKFGRIDVLVNNAAAQTHQTVKTTSIDEWVLTFDVNVRAYWLTVKHALPHMPDGSSIVNVSSNHAFETGAHSFPYNVTKAAINGLTRAMALEFGPSIRVNTLNSGWVTTDETTADDETIAERKEIADIHPAGRMGRPEDVAGAIAFLASDDAAFITGSHLLVDGGRSAVMYDRTTPDYRRSGWPEEYDHEWV</sequence>
<organism evidence="2 3">
    <name type="scientific">Natronoglomus mannanivorans</name>
    <dbReference type="NCBI Taxonomy" id="2979990"/>
    <lineage>
        <taxon>Archaea</taxon>
        <taxon>Methanobacteriati</taxon>
        <taxon>Methanobacteriota</taxon>
        <taxon>Stenosarchaea group</taxon>
        <taxon>Halobacteria</taxon>
        <taxon>Halobacteriales</taxon>
        <taxon>Natrialbaceae</taxon>
        <taxon>Natronoglomus</taxon>
    </lineage>
</organism>
<dbReference type="Gene3D" id="3.40.50.720">
    <property type="entry name" value="NAD(P)-binding Rossmann-like Domain"/>
    <property type="match status" value="1"/>
</dbReference>
<dbReference type="PRINTS" id="PR00081">
    <property type="entry name" value="GDHRDH"/>
</dbReference>
<dbReference type="NCBIfam" id="NF005559">
    <property type="entry name" value="PRK07231.1"/>
    <property type="match status" value="1"/>
</dbReference>